<dbReference type="KEGG" id="sphv:F9278_30390"/>
<dbReference type="Proteomes" id="UP000327294">
    <property type="component" value="Chromosome"/>
</dbReference>
<accession>A0A5P8K9Q4</accession>
<keyword evidence="2" id="KW-1185">Reference proteome</keyword>
<name>A0A5P8K9Q4_9ACTN</name>
<dbReference type="EMBL" id="CP045096">
    <property type="protein sequence ID" value="QFQ99750.1"/>
    <property type="molecule type" value="Genomic_DNA"/>
</dbReference>
<protein>
    <submittedName>
        <fullName evidence="1">Uncharacterized protein</fullName>
    </submittedName>
</protein>
<evidence type="ECO:0000313" key="1">
    <source>
        <dbReference type="EMBL" id="QFQ99750.1"/>
    </source>
</evidence>
<evidence type="ECO:0000313" key="2">
    <source>
        <dbReference type="Proteomes" id="UP000327294"/>
    </source>
</evidence>
<organism evidence="1 2">
    <name type="scientific">Streptomyces phaeolivaceus</name>
    <dbReference type="NCBI Taxonomy" id="2653200"/>
    <lineage>
        <taxon>Bacteria</taxon>
        <taxon>Bacillati</taxon>
        <taxon>Actinomycetota</taxon>
        <taxon>Actinomycetes</taxon>
        <taxon>Kitasatosporales</taxon>
        <taxon>Streptomycetaceae</taxon>
        <taxon>Streptomyces</taxon>
    </lineage>
</organism>
<dbReference type="RefSeq" id="WP_152171163.1">
    <property type="nucleotide sequence ID" value="NZ_CP045096.1"/>
</dbReference>
<sequence>MIRIATVGLLRRLRADADGARAHARETRGQADAAFGEYVRQVWELTARAESAESDASILREQVGEIEAALKQAHTDLAAAEAAPLAGRSVVLLLHFGEVHSVHASVHDAEEHAAAHGADPSGWVPVSARPAHQVTWRMLGTTVSGGESCTP</sequence>
<reference evidence="1 2" key="1">
    <citation type="submission" date="2019-10" db="EMBL/GenBank/DDBJ databases">
        <title>Streptomyces sp. strain GY16 isolated from leaves of Broussonetia papyrifera.</title>
        <authorList>
            <person name="Mo P."/>
        </authorList>
    </citation>
    <scope>NUCLEOTIDE SEQUENCE [LARGE SCALE GENOMIC DNA]</scope>
    <source>
        <strain evidence="1 2">GY16</strain>
    </source>
</reference>
<dbReference type="AlphaFoldDB" id="A0A5P8K9Q4"/>
<proteinExistence type="predicted"/>
<gene>
    <name evidence="1" type="ORF">F9278_30390</name>
</gene>